<organism evidence="1 2">
    <name type="scientific">Arcobacter nitrofigilis (strain ATCC 33309 / DSM 7299 / CCUG 15893 / LMG 7604 / NCTC 12251 / CI)</name>
    <name type="common">Campylobacter nitrofigilis</name>
    <dbReference type="NCBI Taxonomy" id="572480"/>
    <lineage>
        <taxon>Bacteria</taxon>
        <taxon>Pseudomonadati</taxon>
        <taxon>Campylobacterota</taxon>
        <taxon>Epsilonproteobacteria</taxon>
        <taxon>Campylobacterales</taxon>
        <taxon>Arcobacteraceae</taxon>
        <taxon>Arcobacter</taxon>
    </lineage>
</organism>
<evidence type="ECO:0008006" key="3">
    <source>
        <dbReference type="Google" id="ProtNLM"/>
    </source>
</evidence>
<dbReference type="STRING" id="572480.Arnit_1928"/>
<dbReference type="EMBL" id="CP001999">
    <property type="protein sequence ID" value="ADG93582.1"/>
    <property type="molecule type" value="Genomic_DNA"/>
</dbReference>
<reference evidence="1 2" key="1">
    <citation type="journal article" date="2010" name="Stand. Genomic Sci.">
        <title>Complete genome sequence of Arcobacter nitrofigilis type strain (CI).</title>
        <authorList>
            <person name="Pati A."/>
            <person name="Gronow S."/>
            <person name="Lapidus A."/>
            <person name="Copeland A."/>
            <person name="Glavina Del Rio T."/>
            <person name="Nolan M."/>
            <person name="Lucas S."/>
            <person name="Tice H."/>
            <person name="Cheng J.F."/>
            <person name="Han C."/>
            <person name="Chertkov O."/>
            <person name="Bruce D."/>
            <person name="Tapia R."/>
            <person name="Goodwin L."/>
            <person name="Pitluck S."/>
            <person name="Liolios K."/>
            <person name="Ivanova N."/>
            <person name="Mavromatis K."/>
            <person name="Chen A."/>
            <person name="Palaniappan K."/>
            <person name="Land M."/>
            <person name="Hauser L."/>
            <person name="Chang Y.J."/>
            <person name="Jeffries C.D."/>
            <person name="Detter J.C."/>
            <person name="Rohde M."/>
            <person name="Goker M."/>
            <person name="Bristow J."/>
            <person name="Eisen J.A."/>
            <person name="Markowitz V."/>
            <person name="Hugenholtz P."/>
            <person name="Klenk H.P."/>
            <person name="Kyrpides N.C."/>
        </authorList>
    </citation>
    <scope>NUCLEOTIDE SEQUENCE [LARGE SCALE GENOMIC DNA]</scope>
    <source>
        <strain evidence="2">ATCC 33309 / DSM 7299 / CCUG 15893 / LMG 7604 / NCTC 12251 / CI</strain>
    </source>
</reference>
<dbReference type="RefSeq" id="WP_013135727.1">
    <property type="nucleotide sequence ID" value="NC_014166.1"/>
</dbReference>
<dbReference type="HOGENOM" id="CLU_2244348_0_0_7"/>
<proteinExistence type="predicted"/>
<evidence type="ECO:0000313" key="2">
    <source>
        <dbReference type="Proteomes" id="UP000000939"/>
    </source>
</evidence>
<keyword evidence="2" id="KW-1185">Reference proteome</keyword>
<evidence type="ECO:0000313" key="1">
    <source>
        <dbReference type="EMBL" id="ADG93582.1"/>
    </source>
</evidence>
<accession>D5V1Z8</accession>
<dbReference type="AlphaFoldDB" id="D5V1Z8"/>
<gene>
    <name evidence="1" type="ordered locus">Arnit_1928</name>
</gene>
<dbReference type="Proteomes" id="UP000000939">
    <property type="component" value="Chromosome"/>
</dbReference>
<dbReference type="KEGG" id="ant:Arnit_1928"/>
<protein>
    <recommendedName>
        <fullName evidence="3">Rhodanese domain protein</fullName>
    </recommendedName>
</protein>
<dbReference type="eggNOG" id="COG0607">
    <property type="taxonomic scope" value="Bacteria"/>
</dbReference>
<name>D5V1Z8_ARCNC</name>
<sequence>MNDKIFEKDEWTQEEYLKYKEELQKDGIDVILVDTILKPIVGAEYITYNPYEMKLLPKDKTVFVFYCDTGKTTKSRLEFYKDKLPGFRCVSLHGGRGYWRPNFKLLNKKDKNEKL</sequence>